<feature type="chain" id="PRO_5025606521" evidence="1">
    <location>
        <begin position="26"/>
        <end position="255"/>
    </location>
</feature>
<evidence type="ECO:0000313" key="3">
    <source>
        <dbReference type="Proteomes" id="UP000799438"/>
    </source>
</evidence>
<keyword evidence="3" id="KW-1185">Reference proteome</keyword>
<protein>
    <submittedName>
        <fullName evidence="2">Uncharacterized protein</fullName>
    </submittedName>
</protein>
<dbReference type="AlphaFoldDB" id="A0A6A6BIC7"/>
<accession>A0A6A6BIC7</accession>
<sequence length="255" mass="28427">MKLASSPFGRFLALAFAFLFTVVAALPIDDESSAPASQSLSRRNLPKVSETNKKEINEYLRDATVHSKDFIPSDRWPTAVYDSFGTKPFSIGTPKVALTGCLAVVVVGPGGVWMGHMWECPGFTKNPPEGWDKIHFQPEVIDFLKNGVATVAEPEKEDTKPPKVPKLSDLKHELDHANVYFIGLSKGMNENSYWYSGKMKKVQETIAALIPNPTFIHKFYPPGDGSVDVLFEYDGKSKKARLMYTDHNVVFERNV</sequence>
<dbReference type="RefSeq" id="XP_033399602.1">
    <property type="nucleotide sequence ID" value="XM_033543050.1"/>
</dbReference>
<keyword evidence="1" id="KW-0732">Signal</keyword>
<organism evidence="2 3">
    <name type="scientific">Aplosporella prunicola CBS 121167</name>
    <dbReference type="NCBI Taxonomy" id="1176127"/>
    <lineage>
        <taxon>Eukaryota</taxon>
        <taxon>Fungi</taxon>
        <taxon>Dikarya</taxon>
        <taxon>Ascomycota</taxon>
        <taxon>Pezizomycotina</taxon>
        <taxon>Dothideomycetes</taxon>
        <taxon>Dothideomycetes incertae sedis</taxon>
        <taxon>Botryosphaeriales</taxon>
        <taxon>Aplosporellaceae</taxon>
        <taxon>Aplosporella</taxon>
    </lineage>
</organism>
<evidence type="ECO:0000256" key="1">
    <source>
        <dbReference type="SAM" id="SignalP"/>
    </source>
</evidence>
<gene>
    <name evidence="2" type="ORF">K452DRAFT_307243</name>
</gene>
<dbReference type="GeneID" id="54300547"/>
<evidence type="ECO:0000313" key="2">
    <source>
        <dbReference type="EMBL" id="KAF2143890.1"/>
    </source>
</evidence>
<dbReference type="Proteomes" id="UP000799438">
    <property type="component" value="Unassembled WGS sequence"/>
</dbReference>
<dbReference type="EMBL" id="ML995481">
    <property type="protein sequence ID" value="KAF2143890.1"/>
    <property type="molecule type" value="Genomic_DNA"/>
</dbReference>
<feature type="signal peptide" evidence="1">
    <location>
        <begin position="1"/>
        <end position="25"/>
    </location>
</feature>
<proteinExistence type="predicted"/>
<name>A0A6A6BIC7_9PEZI</name>
<reference evidence="2" key="1">
    <citation type="journal article" date="2020" name="Stud. Mycol.">
        <title>101 Dothideomycetes genomes: a test case for predicting lifestyles and emergence of pathogens.</title>
        <authorList>
            <person name="Haridas S."/>
            <person name="Albert R."/>
            <person name="Binder M."/>
            <person name="Bloem J."/>
            <person name="Labutti K."/>
            <person name="Salamov A."/>
            <person name="Andreopoulos B."/>
            <person name="Baker S."/>
            <person name="Barry K."/>
            <person name="Bills G."/>
            <person name="Bluhm B."/>
            <person name="Cannon C."/>
            <person name="Castanera R."/>
            <person name="Culley D."/>
            <person name="Daum C."/>
            <person name="Ezra D."/>
            <person name="Gonzalez J."/>
            <person name="Henrissat B."/>
            <person name="Kuo A."/>
            <person name="Liang C."/>
            <person name="Lipzen A."/>
            <person name="Lutzoni F."/>
            <person name="Magnuson J."/>
            <person name="Mondo S."/>
            <person name="Nolan M."/>
            <person name="Ohm R."/>
            <person name="Pangilinan J."/>
            <person name="Park H.-J."/>
            <person name="Ramirez L."/>
            <person name="Alfaro M."/>
            <person name="Sun H."/>
            <person name="Tritt A."/>
            <person name="Yoshinaga Y."/>
            <person name="Zwiers L.-H."/>
            <person name="Turgeon B."/>
            <person name="Goodwin S."/>
            <person name="Spatafora J."/>
            <person name="Crous P."/>
            <person name="Grigoriev I."/>
        </authorList>
    </citation>
    <scope>NUCLEOTIDE SEQUENCE</scope>
    <source>
        <strain evidence="2">CBS 121167</strain>
    </source>
</reference>